<dbReference type="EMBL" id="JAYKXN010000008">
    <property type="protein sequence ID" value="KAK7263946.1"/>
    <property type="molecule type" value="Genomic_DNA"/>
</dbReference>
<evidence type="ECO:0000256" key="4">
    <source>
        <dbReference type="ARBA" id="ARBA00023242"/>
    </source>
</evidence>
<evidence type="ECO:0008006" key="8">
    <source>
        <dbReference type="Google" id="ProtNLM"/>
    </source>
</evidence>
<keyword evidence="4" id="KW-0539">Nucleus</keyword>
<comment type="caution">
    <text evidence="6">The sequence shown here is derived from an EMBL/GenBank/DDBJ whole genome shotgun (WGS) entry which is preliminary data.</text>
</comment>
<sequence length="424" mass="48076">MNLLESEGLRLVHLLKDCAKLTELGNFMDADIALYHLSRLASPNGDSMQRVATYFTEALACYHMVKNLCGVSKVLSLSKKLSTLEQQLVKQLFFDFYPFLKIAYLITNQAIFEAMLGDTIINILDLSACDATQWISLMQGLKELLLPNTPHPKIIVTAIHEKKQVLDQMELHLRLEAERLNFPFHFNPVVSTLENLDPETLPIKKGEPLAITCVLQLHSLLATDDVIEMVKIKGQRDFAEMLGKQKKKKKKMMDLDPSPVSALSPFSPCPSHRMECLLNGLWKLQPKVMVITEQESSINGCTLTERVDRALNFYGALFDCLESSISKTMVGRSLMEKMLLGEQIKNIIACEGVERKERHEKLETWIPRLELAGFWMVPISSNGIMLATKLLQSYVHGYNILEDKKSLFICWKEIPLFSVSAWSS</sequence>
<evidence type="ECO:0000256" key="5">
    <source>
        <dbReference type="PROSITE-ProRule" id="PRU01191"/>
    </source>
</evidence>
<dbReference type="PANTHER" id="PTHR31636">
    <property type="entry name" value="OSJNBA0084A10.13 PROTEIN-RELATED"/>
    <property type="match status" value="1"/>
</dbReference>
<evidence type="ECO:0000313" key="6">
    <source>
        <dbReference type="EMBL" id="KAK7263946.1"/>
    </source>
</evidence>
<evidence type="ECO:0000313" key="7">
    <source>
        <dbReference type="Proteomes" id="UP001359559"/>
    </source>
</evidence>
<dbReference type="Pfam" id="PF03514">
    <property type="entry name" value="GRAS"/>
    <property type="match status" value="1"/>
</dbReference>
<accession>A0AAN9EV83</accession>
<evidence type="ECO:0000256" key="1">
    <source>
        <dbReference type="ARBA" id="ARBA00004123"/>
    </source>
</evidence>
<evidence type="ECO:0000256" key="3">
    <source>
        <dbReference type="ARBA" id="ARBA00023163"/>
    </source>
</evidence>
<dbReference type="GO" id="GO:0005634">
    <property type="term" value="C:nucleus"/>
    <property type="evidence" value="ECO:0007669"/>
    <property type="project" value="UniProtKB-SubCell"/>
</dbReference>
<comment type="subcellular location">
    <subcellularLocation>
        <location evidence="1">Nucleus</location>
    </subcellularLocation>
</comment>
<dbReference type="AlphaFoldDB" id="A0AAN9EV83"/>
<keyword evidence="2" id="KW-0805">Transcription regulation</keyword>
<name>A0AAN9EV83_CLITE</name>
<dbReference type="InterPro" id="IPR005202">
    <property type="entry name" value="TF_GRAS"/>
</dbReference>
<feature type="region of interest" description="SAW" evidence="5">
    <location>
        <begin position="349"/>
        <end position="423"/>
    </location>
</feature>
<gene>
    <name evidence="6" type="ORF">RJT34_31545</name>
</gene>
<organism evidence="6 7">
    <name type="scientific">Clitoria ternatea</name>
    <name type="common">Butterfly pea</name>
    <dbReference type="NCBI Taxonomy" id="43366"/>
    <lineage>
        <taxon>Eukaryota</taxon>
        <taxon>Viridiplantae</taxon>
        <taxon>Streptophyta</taxon>
        <taxon>Embryophyta</taxon>
        <taxon>Tracheophyta</taxon>
        <taxon>Spermatophyta</taxon>
        <taxon>Magnoliopsida</taxon>
        <taxon>eudicotyledons</taxon>
        <taxon>Gunneridae</taxon>
        <taxon>Pentapetalae</taxon>
        <taxon>rosids</taxon>
        <taxon>fabids</taxon>
        <taxon>Fabales</taxon>
        <taxon>Fabaceae</taxon>
        <taxon>Papilionoideae</taxon>
        <taxon>50 kb inversion clade</taxon>
        <taxon>NPAAA clade</taxon>
        <taxon>indigoferoid/millettioid clade</taxon>
        <taxon>Phaseoleae</taxon>
        <taxon>Clitoria</taxon>
    </lineage>
</organism>
<dbReference type="PROSITE" id="PS50985">
    <property type="entry name" value="GRAS"/>
    <property type="match status" value="1"/>
</dbReference>
<comment type="caution">
    <text evidence="5">Lacks conserved residue(s) required for the propagation of feature annotation.</text>
</comment>
<keyword evidence="7" id="KW-1185">Reference proteome</keyword>
<evidence type="ECO:0000256" key="2">
    <source>
        <dbReference type="ARBA" id="ARBA00023015"/>
    </source>
</evidence>
<comment type="similarity">
    <text evidence="5">Belongs to the GRAS family.</text>
</comment>
<reference evidence="6 7" key="1">
    <citation type="submission" date="2024-01" db="EMBL/GenBank/DDBJ databases">
        <title>The genomes of 5 underutilized Papilionoideae crops provide insights into root nodulation and disease resistance.</title>
        <authorList>
            <person name="Yuan L."/>
        </authorList>
    </citation>
    <scope>NUCLEOTIDE SEQUENCE [LARGE SCALE GENOMIC DNA]</scope>
    <source>
        <strain evidence="6">LY-2023</strain>
        <tissue evidence="6">Leaf</tissue>
    </source>
</reference>
<keyword evidence="3" id="KW-0804">Transcription</keyword>
<feature type="short sequence motif" description="LXXLL motif" evidence="5">
    <location>
        <begin position="217"/>
        <end position="221"/>
    </location>
</feature>
<protein>
    <recommendedName>
        <fullName evidence="8">Scarecrow-like protein 3</fullName>
    </recommendedName>
</protein>
<dbReference type="Proteomes" id="UP001359559">
    <property type="component" value="Unassembled WGS sequence"/>
</dbReference>
<proteinExistence type="inferred from homology"/>